<reference evidence="3" key="1">
    <citation type="journal article" date="2019" name="Int. J. Syst. Evol. Microbiol.">
        <title>The Global Catalogue of Microorganisms (GCM) 10K type strain sequencing project: providing services to taxonomists for standard genome sequencing and annotation.</title>
        <authorList>
            <consortium name="The Broad Institute Genomics Platform"/>
            <consortium name="The Broad Institute Genome Sequencing Center for Infectious Disease"/>
            <person name="Wu L."/>
            <person name="Ma J."/>
        </authorList>
    </citation>
    <scope>NUCLEOTIDE SEQUENCE [LARGE SCALE GENOMIC DNA]</scope>
    <source>
        <strain evidence="3">JCM 19125</strain>
    </source>
</reference>
<accession>A0ABP9FMD4</accession>
<comment type="caution">
    <text evidence="2">The sequence shown here is derived from an EMBL/GenBank/DDBJ whole genome shotgun (WGS) entry which is preliminary data.</text>
</comment>
<keyword evidence="1" id="KW-0732">Signal</keyword>
<evidence type="ECO:0000256" key="1">
    <source>
        <dbReference type="SAM" id="SignalP"/>
    </source>
</evidence>
<sequence length="419" mass="45707">MTFTRTLAGGLMATAVALMGLAVSPQTAQADTASAQIKKLCGVENPKTECSIDIDSKYLHPDPEEGVTIEATITGVPDVTVPVAAYYVECVKGQRCHQVRASDPVTVTLGKARAGDTKGVARVTLKTRPLTSPLTSRAGLRVQTDDWQYYNWVTIPSATSLTYDPSSTLVVTKRPRDLGFSEQPDKHGVFDREIYNASASAHYSVQVKVGTRWVSADRNGPVRGIGPGWTVIPGQLPIGLASGTYQMRVVNVTHGQTGLTPETMPELDLEWKLSMDSKLFNVYVTPGTWDLNGRKWRTSCEPYSATDRCRTEIQATQILYQNGTFKRVDGWAFNNLTYKPSPRSLWKGNPLGGNGTVGYAGQWKAADGRQWRVECDTAASGRNGCRSYAMAKVAEPTAAGAATYHVVDKWLFNNIVQFS</sequence>
<dbReference type="RefSeq" id="WP_345584121.1">
    <property type="nucleotide sequence ID" value="NZ_BAABLV010000042.1"/>
</dbReference>
<evidence type="ECO:0000313" key="3">
    <source>
        <dbReference type="Proteomes" id="UP001501521"/>
    </source>
</evidence>
<proteinExistence type="predicted"/>
<keyword evidence="3" id="KW-1185">Reference proteome</keyword>
<evidence type="ECO:0008006" key="4">
    <source>
        <dbReference type="Google" id="ProtNLM"/>
    </source>
</evidence>
<feature type="chain" id="PRO_5045746418" description="Secreted protein" evidence="1">
    <location>
        <begin position="31"/>
        <end position="419"/>
    </location>
</feature>
<dbReference type="EMBL" id="BAABLV010000042">
    <property type="protein sequence ID" value="GAA4907600.1"/>
    <property type="molecule type" value="Genomic_DNA"/>
</dbReference>
<evidence type="ECO:0000313" key="2">
    <source>
        <dbReference type="EMBL" id="GAA4907600.1"/>
    </source>
</evidence>
<protein>
    <recommendedName>
        <fullName evidence="4">Secreted protein</fullName>
    </recommendedName>
</protein>
<gene>
    <name evidence="2" type="ORF">GCM10025789_28880</name>
</gene>
<feature type="signal peptide" evidence="1">
    <location>
        <begin position="1"/>
        <end position="30"/>
    </location>
</feature>
<organism evidence="2 3">
    <name type="scientific">Tessaracoccus lubricantis</name>
    <dbReference type="NCBI Taxonomy" id="545543"/>
    <lineage>
        <taxon>Bacteria</taxon>
        <taxon>Bacillati</taxon>
        <taxon>Actinomycetota</taxon>
        <taxon>Actinomycetes</taxon>
        <taxon>Propionibacteriales</taxon>
        <taxon>Propionibacteriaceae</taxon>
        <taxon>Tessaracoccus</taxon>
    </lineage>
</organism>
<name>A0ABP9FMD4_9ACTN</name>
<dbReference type="Proteomes" id="UP001501521">
    <property type="component" value="Unassembled WGS sequence"/>
</dbReference>